<comment type="caution">
    <text evidence="3">The sequence shown here is derived from an EMBL/GenBank/DDBJ whole genome shotgun (WGS) entry which is preliminary data.</text>
</comment>
<evidence type="ECO:0008006" key="5">
    <source>
        <dbReference type="Google" id="ProtNLM"/>
    </source>
</evidence>
<evidence type="ECO:0000313" key="3">
    <source>
        <dbReference type="EMBL" id="OCA76383.1"/>
    </source>
</evidence>
<accession>A0A1B8ZXS5</accession>
<dbReference type="Proteomes" id="UP000092651">
    <property type="component" value="Unassembled WGS sequence"/>
</dbReference>
<feature type="domain" description="T6SS immunity protein Tdi1 C-terminal" evidence="2">
    <location>
        <begin position="113"/>
        <end position="179"/>
    </location>
</feature>
<name>A0A1B8ZXS5_9FLAO</name>
<reference evidence="3 4" key="1">
    <citation type="submission" date="2016-07" db="EMBL/GenBank/DDBJ databases">
        <authorList>
            <person name="Jeong J.-J."/>
            <person name="Kim D.W."/>
            <person name="Sang M.K."/>
            <person name="Choi I.-G."/>
            <person name="Kim K.D."/>
        </authorList>
    </citation>
    <scope>NUCLEOTIDE SEQUENCE [LARGE SCALE GENOMIC DNA]</scope>
    <source>
        <strain evidence="3 4">UTM-3</strain>
    </source>
</reference>
<gene>
    <name evidence="3" type="ORF">BBI01_06745</name>
</gene>
<sequence>MFEKFFEEYGNIENKIEISSDHLARVKSSIPDELFTFISNGSGVYMDGFFWVVDPVEYEPILKEIYTPVQEPSICFARDAFGGLYTYEDNSVVYINIRYGVSKVIGRKVNVLFNSIMTDWEYFSEELSVENYQLAKEMLGEVTRDECYGYVPLLGLGGAEKVDNLEKVNLKVHISLIAQAVGKID</sequence>
<dbReference type="RefSeq" id="WP_065394052.1">
    <property type="nucleotide sequence ID" value="NZ_MAYH01000012.1"/>
</dbReference>
<dbReference type="InterPro" id="IPR015002">
    <property type="entry name" value="T6SS_Tdi1_C"/>
</dbReference>
<evidence type="ECO:0000259" key="2">
    <source>
        <dbReference type="Pfam" id="PF08906"/>
    </source>
</evidence>
<proteinExistence type="predicted"/>
<dbReference type="Pfam" id="PF08906">
    <property type="entry name" value="T6SS_Tdi1_C"/>
    <property type="match status" value="1"/>
</dbReference>
<dbReference type="Pfam" id="PF08887">
    <property type="entry name" value="GAD-like"/>
    <property type="match status" value="1"/>
</dbReference>
<dbReference type="AlphaFoldDB" id="A0A1B8ZXS5"/>
<feature type="domain" description="GAD-related" evidence="1">
    <location>
        <begin position="1"/>
        <end position="97"/>
    </location>
</feature>
<dbReference type="InterPro" id="IPR014983">
    <property type="entry name" value="GAD-rel"/>
</dbReference>
<evidence type="ECO:0000313" key="4">
    <source>
        <dbReference type="Proteomes" id="UP000092651"/>
    </source>
</evidence>
<dbReference type="EMBL" id="MAYH01000012">
    <property type="protein sequence ID" value="OCA76383.1"/>
    <property type="molecule type" value="Genomic_DNA"/>
</dbReference>
<organism evidence="3 4">
    <name type="scientific">Chryseobacterium artocarpi</name>
    <dbReference type="NCBI Taxonomy" id="1414727"/>
    <lineage>
        <taxon>Bacteria</taxon>
        <taxon>Pseudomonadati</taxon>
        <taxon>Bacteroidota</taxon>
        <taxon>Flavobacteriia</taxon>
        <taxon>Flavobacteriales</taxon>
        <taxon>Weeksellaceae</taxon>
        <taxon>Chryseobacterium group</taxon>
        <taxon>Chryseobacterium</taxon>
    </lineage>
</organism>
<dbReference type="OrthoDB" id="2216648at2"/>
<keyword evidence="4" id="KW-1185">Reference proteome</keyword>
<protein>
    <recommendedName>
        <fullName evidence="5">DUF1851 domain-containing protein</fullName>
    </recommendedName>
</protein>
<evidence type="ECO:0000259" key="1">
    <source>
        <dbReference type="Pfam" id="PF08887"/>
    </source>
</evidence>